<dbReference type="InterPro" id="IPR016454">
    <property type="entry name" value="Cysteine_dSase"/>
</dbReference>
<dbReference type="GO" id="GO:0051536">
    <property type="term" value="F:iron-sulfur cluster binding"/>
    <property type="evidence" value="ECO:0007669"/>
    <property type="project" value="UniProtKB-KW"/>
</dbReference>
<dbReference type="NCBIfam" id="TIGR03402">
    <property type="entry name" value="FeS_nifS"/>
    <property type="match status" value="1"/>
</dbReference>
<dbReference type="GO" id="GO:0031071">
    <property type="term" value="F:cysteine desulfurase activity"/>
    <property type="evidence" value="ECO:0007669"/>
    <property type="project" value="UniProtKB-EC"/>
</dbReference>
<gene>
    <name evidence="11" type="ORF">LCGC14_0864320</name>
</gene>
<evidence type="ECO:0000256" key="3">
    <source>
        <dbReference type="ARBA" id="ARBA00011738"/>
    </source>
</evidence>
<evidence type="ECO:0000313" key="11">
    <source>
        <dbReference type="EMBL" id="KKN27476.1"/>
    </source>
</evidence>
<reference evidence="11" key="1">
    <citation type="journal article" date="2015" name="Nature">
        <title>Complex archaea that bridge the gap between prokaryotes and eukaryotes.</title>
        <authorList>
            <person name="Spang A."/>
            <person name="Saw J.H."/>
            <person name="Jorgensen S.L."/>
            <person name="Zaremba-Niedzwiedzka K."/>
            <person name="Martijn J."/>
            <person name="Lind A.E."/>
            <person name="van Eijk R."/>
            <person name="Schleper C."/>
            <person name="Guy L."/>
            <person name="Ettema T.J."/>
        </authorList>
    </citation>
    <scope>NUCLEOTIDE SEQUENCE</scope>
</reference>
<evidence type="ECO:0000256" key="5">
    <source>
        <dbReference type="ARBA" id="ARBA00022679"/>
    </source>
</evidence>
<protein>
    <recommendedName>
        <fullName evidence="4">cysteine desulfurase</fullName>
        <ecNumber evidence="4">2.8.1.7</ecNumber>
    </recommendedName>
</protein>
<dbReference type="InterPro" id="IPR020578">
    <property type="entry name" value="Aminotrans_V_PyrdxlP_BS"/>
</dbReference>
<organism evidence="11">
    <name type="scientific">marine sediment metagenome</name>
    <dbReference type="NCBI Taxonomy" id="412755"/>
    <lineage>
        <taxon>unclassified sequences</taxon>
        <taxon>metagenomes</taxon>
        <taxon>ecological metagenomes</taxon>
    </lineage>
</organism>
<dbReference type="GO" id="GO:0046872">
    <property type="term" value="F:metal ion binding"/>
    <property type="evidence" value="ECO:0007669"/>
    <property type="project" value="UniProtKB-KW"/>
</dbReference>
<evidence type="ECO:0000256" key="2">
    <source>
        <dbReference type="ARBA" id="ARBA00006490"/>
    </source>
</evidence>
<feature type="domain" description="Aminotransferase class V" evidence="10">
    <location>
        <begin position="7"/>
        <end position="376"/>
    </location>
</feature>
<keyword evidence="6" id="KW-0479">Metal-binding</keyword>
<dbReference type="Pfam" id="PF00266">
    <property type="entry name" value="Aminotran_5"/>
    <property type="match status" value="1"/>
</dbReference>
<dbReference type="FunFam" id="3.40.640.10:FF:000084">
    <property type="entry name" value="IscS-like cysteine desulfurase"/>
    <property type="match status" value="1"/>
</dbReference>
<comment type="cofactor">
    <cofactor evidence="1">
        <name>pyridoxal 5'-phosphate</name>
        <dbReference type="ChEBI" id="CHEBI:597326"/>
    </cofactor>
</comment>
<dbReference type="Gene3D" id="1.10.260.50">
    <property type="match status" value="1"/>
</dbReference>
<proteinExistence type="inferred from homology"/>
<keyword evidence="9" id="KW-0411">Iron-sulfur</keyword>
<evidence type="ECO:0000256" key="9">
    <source>
        <dbReference type="ARBA" id="ARBA00023014"/>
    </source>
</evidence>
<evidence type="ECO:0000256" key="1">
    <source>
        <dbReference type="ARBA" id="ARBA00001933"/>
    </source>
</evidence>
<dbReference type="PROSITE" id="PS00595">
    <property type="entry name" value="AA_TRANSFER_CLASS_5"/>
    <property type="match status" value="1"/>
</dbReference>
<dbReference type="InterPro" id="IPR015421">
    <property type="entry name" value="PyrdxlP-dep_Trfase_major"/>
</dbReference>
<dbReference type="PANTHER" id="PTHR11601">
    <property type="entry name" value="CYSTEINE DESULFURYLASE FAMILY MEMBER"/>
    <property type="match status" value="1"/>
</dbReference>
<dbReference type="EMBL" id="LAZR01002634">
    <property type="protein sequence ID" value="KKN27476.1"/>
    <property type="molecule type" value="Genomic_DNA"/>
</dbReference>
<sequence>MNESKYVYLDNAATTPMDPRVIEEVHKHLKETYGNSSSLHSIGQKSGQLLEKCRTTVASLINAKRDDIFFTSSGTEADNIAILGVASKNQDRGNHIITSTIEHHAVENTIKQLGKDNFEFTFLPVDKYGLINLEELEGAINDKTLLISIMFANNEIGTIQPIKEIGSLANKHDVLFHTDAVQAFGKVPIDVNEMNIDLLSASAHKLYGPKGVGMLYIRNKGIKEGWGNYIEPIMYGGGHERDMRPSTVNVPGIAGFSKAVELAMEEMEHEIKKQTSLRDKIINWVIENIEDSSLNGHPTQRLPNNVNFGFKYIEGESIVLDLDMEGIATSTGSACSSKSLDPSHVLLAIGLKPEEAHGSLRISLGRFTTETEVDYLLEKLPSVIERLRKLSPLKKGAE</sequence>
<dbReference type="Gene3D" id="3.90.1150.10">
    <property type="entry name" value="Aspartate Aminotransferase, domain 1"/>
    <property type="match status" value="1"/>
</dbReference>
<dbReference type="AlphaFoldDB" id="A0A0F9RR53"/>
<dbReference type="EC" id="2.8.1.7" evidence="4"/>
<dbReference type="GO" id="GO:0030170">
    <property type="term" value="F:pyridoxal phosphate binding"/>
    <property type="evidence" value="ECO:0007669"/>
    <property type="project" value="InterPro"/>
</dbReference>
<comment type="caution">
    <text evidence="11">The sequence shown here is derived from an EMBL/GenBank/DDBJ whole genome shotgun (WGS) entry which is preliminary data.</text>
</comment>
<dbReference type="PIRSF" id="PIRSF005572">
    <property type="entry name" value="NifS"/>
    <property type="match status" value="1"/>
</dbReference>
<comment type="similarity">
    <text evidence="2">Belongs to the class-V pyridoxal-phosphate-dependent aminotransferase family. NifS/IscS subfamily.</text>
</comment>
<dbReference type="GO" id="GO:0006520">
    <property type="term" value="P:amino acid metabolic process"/>
    <property type="evidence" value="ECO:0007669"/>
    <property type="project" value="InterPro"/>
</dbReference>
<name>A0A0F9RR53_9ZZZZ</name>
<evidence type="ECO:0000256" key="8">
    <source>
        <dbReference type="ARBA" id="ARBA00023004"/>
    </source>
</evidence>
<dbReference type="SUPFAM" id="SSF53383">
    <property type="entry name" value="PLP-dependent transferases"/>
    <property type="match status" value="1"/>
</dbReference>
<keyword evidence="8" id="KW-0408">Iron</keyword>
<dbReference type="InterPro" id="IPR015422">
    <property type="entry name" value="PyrdxlP-dep_Trfase_small"/>
</dbReference>
<evidence type="ECO:0000256" key="7">
    <source>
        <dbReference type="ARBA" id="ARBA00022898"/>
    </source>
</evidence>
<dbReference type="InterPro" id="IPR000192">
    <property type="entry name" value="Aminotrans_V_dom"/>
</dbReference>
<comment type="subunit">
    <text evidence="3">Homodimer.</text>
</comment>
<evidence type="ECO:0000256" key="4">
    <source>
        <dbReference type="ARBA" id="ARBA00012239"/>
    </source>
</evidence>
<evidence type="ECO:0000259" key="10">
    <source>
        <dbReference type="Pfam" id="PF00266"/>
    </source>
</evidence>
<dbReference type="PANTHER" id="PTHR11601:SF34">
    <property type="entry name" value="CYSTEINE DESULFURASE"/>
    <property type="match status" value="1"/>
</dbReference>
<accession>A0A0F9RR53</accession>
<keyword evidence="5" id="KW-0808">Transferase</keyword>
<dbReference type="NCBIfam" id="NF002806">
    <property type="entry name" value="PRK02948.1"/>
    <property type="match status" value="1"/>
</dbReference>
<dbReference type="InterPro" id="IPR017772">
    <property type="entry name" value="Cys_deSase_NifS_bac/arc"/>
</dbReference>
<keyword evidence="7" id="KW-0663">Pyridoxal phosphate</keyword>
<dbReference type="InterPro" id="IPR015424">
    <property type="entry name" value="PyrdxlP-dep_Trfase"/>
</dbReference>
<dbReference type="Gene3D" id="3.40.640.10">
    <property type="entry name" value="Type I PLP-dependent aspartate aminotransferase-like (Major domain)"/>
    <property type="match status" value="1"/>
</dbReference>
<evidence type="ECO:0000256" key="6">
    <source>
        <dbReference type="ARBA" id="ARBA00022723"/>
    </source>
</evidence>